<keyword evidence="1" id="KW-0808">Transferase</keyword>
<dbReference type="InterPro" id="IPR016181">
    <property type="entry name" value="Acyl_CoA_acyltransferase"/>
</dbReference>
<reference evidence="1 2" key="1">
    <citation type="submission" date="2018-01" db="EMBL/GenBank/DDBJ databases">
        <title>Complete genome sequence of Flavivirga eckloniae ECD14 isolated from seaweed Ecklonia cava.</title>
        <authorList>
            <person name="Lee J.H."/>
            <person name="Baik K.S."/>
            <person name="Seong C.N."/>
        </authorList>
    </citation>
    <scope>NUCLEOTIDE SEQUENCE [LARGE SCALE GENOMIC DNA]</scope>
    <source>
        <strain evidence="1 2">ECD14</strain>
    </source>
</reference>
<organism evidence="1 2">
    <name type="scientific">Flavivirga eckloniae</name>
    <dbReference type="NCBI Taxonomy" id="1803846"/>
    <lineage>
        <taxon>Bacteria</taxon>
        <taxon>Pseudomonadati</taxon>
        <taxon>Bacteroidota</taxon>
        <taxon>Flavobacteriia</taxon>
        <taxon>Flavobacteriales</taxon>
        <taxon>Flavobacteriaceae</taxon>
        <taxon>Flavivirga</taxon>
    </lineage>
</organism>
<dbReference type="KEGG" id="fek:C1H87_12225"/>
<dbReference type="EMBL" id="CP025791">
    <property type="protein sequence ID" value="AUP81609.1"/>
    <property type="molecule type" value="Genomic_DNA"/>
</dbReference>
<evidence type="ECO:0000313" key="2">
    <source>
        <dbReference type="Proteomes" id="UP000235826"/>
    </source>
</evidence>
<sequence>MTSKIYYSANNLPIGWSALVKHDIFLQAHYLKALEEASPNNIRLFYVGVFNEDRLVGVAIVQRVQLYLKDMFRKTQVSCIREFFKDIVSKILKGNILVVGNLTHTGQHGVFFNREDISQSAYLESVFSALENIKKEIKEKQNKKIRAIMFKDYFLNDGIHTEKSFFNSHKLYKVSVQPNMIMKIRPEWKVFDNYIANKTKKYRGRYKRAKKKLGTITCHELDLEAIKNNATKLHGLYLNVSNNAKFNTFLLPENHFYSLKFHLKENFKVFGYYLNNRLVGFFTLILNNKDLETYFLGYDSEHQYANQLYLNMLYRMANYGIDNAFSAIVYARTAMEIKSSVGARPEAMAVYMKHTNNFVNGLLKQIFRLMNPKQDWKERHPFKQID</sequence>
<dbReference type="OrthoDB" id="240921at2"/>
<dbReference type="AlphaFoldDB" id="A0A2K9PX25"/>
<gene>
    <name evidence="1" type="ORF">C1H87_12225</name>
</gene>
<evidence type="ECO:0000313" key="1">
    <source>
        <dbReference type="EMBL" id="AUP81609.1"/>
    </source>
</evidence>
<proteinExistence type="predicted"/>
<accession>A0A2K9PX25</accession>
<name>A0A2K9PX25_9FLAO</name>
<dbReference type="Proteomes" id="UP000235826">
    <property type="component" value="Chromosome"/>
</dbReference>
<protein>
    <submittedName>
        <fullName evidence="1">GNAT family N-acetyltransferase</fullName>
    </submittedName>
</protein>
<dbReference type="GO" id="GO:0016740">
    <property type="term" value="F:transferase activity"/>
    <property type="evidence" value="ECO:0007669"/>
    <property type="project" value="UniProtKB-KW"/>
</dbReference>
<keyword evidence="2" id="KW-1185">Reference proteome</keyword>
<dbReference type="SUPFAM" id="SSF55729">
    <property type="entry name" value="Acyl-CoA N-acyltransferases (Nat)"/>
    <property type="match status" value="1"/>
</dbReference>